<evidence type="ECO:0000259" key="3">
    <source>
        <dbReference type="Pfam" id="PF12937"/>
    </source>
</evidence>
<dbReference type="SMART" id="SM00367">
    <property type="entry name" value="LRR_CC"/>
    <property type="match status" value="4"/>
</dbReference>
<dbReference type="SUPFAM" id="SSF81383">
    <property type="entry name" value="F-box domain"/>
    <property type="match status" value="1"/>
</dbReference>
<dbReference type="InterPro" id="IPR047922">
    <property type="entry name" value="FBXL6_F-box"/>
</dbReference>
<feature type="region of interest" description="Disordered" evidence="2">
    <location>
        <begin position="159"/>
        <end position="273"/>
    </location>
</feature>
<dbReference type="InterPro" id="IPR032675">
    <property type="entry name" value="LRR_dom_sf"/>
</dbReference>
<dbReference type="Pfam" id="PF12937">
    <property type="entry name" value="F-box-like"/>
    <property type="match status" value="1"/>
</dbReference>
<feature type="domain" description="F-box" evidence="3">
    <location>
        <begin position="274"/>
        <end position="321"/>
    </location>
</feature>
<dbReference type="Gene3D" id="1.20.1280.50">
    <property type="match status" value="1"/>
</dbReference>
<sequence length="703" mass="76779">MSDDWSCDWEQHNYSYDVFQMDPGADERSAFPSFELVERLDSPSSNERNTNTLCSSSESDVMKTPSAGGDTPSAGGDSPAGFCPTPGTPAAESRAAAAAARTGRLAAVRSGWLTACCRHRLPTGDGDGVPDQDAIAASPHRAPACDCLMCDATFHPRLGEGLRRRSGSGRGARTTYHSQISPDAGSIKLKIRVQTLDPADDVSPGSRRRRRTDSGGAPRGKRRRRWRRSRLSDDEDEEDLAAAPVRRRRSKSSSLAAEEEEDPDRPQGPWADGVPPELLERIFGEVVRATGAVPALVRLSRVCRSWRRVALLPELWRTVDLATGLIRDKMRHERLLIWLAENRLSKTEELSLAGWSSALSPRSVPVLVSRAPQLRSLCLSGCRSLTGEEVVQLAGLQHLSSLDLSDLQANTTSARAAVGPHPLQQLSSLLGPRLVSLTLSHNFVAGMQQILAALAEHCPNLEVLDLSNITNAIRDIVPVRVERLQEGCPRLRVLRWTNTELRLADTPLKEQGFPALEELSVAVPRDRHWGLDDAGVERLLKASNQLRLLDVRGCQRLSDSSLVRVPAWNLQHLFLSGCDATRSSADRLELVVRKWRHSLLELDLSGAANQQALDAALLALAERPDPGQPPTPLRKLDLCGAAGTFGPVCRLVAACAELRELNLTSCRALPRGVKRVYRGPELEALRRDIAAGKFNEQASEKAG</sequence>
<dbReference type="InterPro" id="IPR006553">
    <property type="entry name" value="Leu-rich_rpt_Cys-con_subtyp"/>
</dbReference>
<evidence type="ECO:0000256" key="1">
    <source>
        <dbReference type="ARBA" id="ARBA00022786"/>
    </source>
</evidence>
<gene>
    <name evidence="4" type="primary">Fbxl6</name>
    <name evidence="4" type="ORF">FJT64_001318</name>
</gene>
<proteinExistence type="predicted"/>
<dbReference type="OrthoDB" id="3134645at2759"/>
<feature type="region of interest" description="Disordered" evidence="2">
    <location>
        <begin position="38"/>
        <end position="90"/>
    </location>
</feature>
<dbReference type="GO" id="GO:0019005">
    <property type="term" value="C:SCF ubiquitin ligase complex"/>
    <property type="evidence" value="ECO:0007669"/>
    <property type="project" value="InterPro"/>
</dbReference>
<keyword evidence="5" id="KW-1185">Reference proteome</keyword>
<dbReference type="GO" id="GO:0005737">
    <property type="term" value="C:cytoplasm"/>
    <property type="evidence" value="ECO:0007669"/>
    <property type="project" value="TreeGrafter"/>
</dbReference>
<dbReference type="InterPro" id="IPR050648">
    <property type="entry name" value="F-box_LRR-repeat"/>
</dbReference>
<dbReference type="AlphaFoldDB" id="A0A6A4VIM3"/>
<keyword evidence="1" id="KW-0833">Ubl conjugation pathway</keyword>
<feature type="compositionally biased region" description="Polar residues" evidence="2">
    <location>
        <begin position="42"/>
        <end position="59"/>
    </location>
</feature>
<dbReference type="SUPFAM" id="SSF52047">
    <property type="entry name" value="RNI-like"/>
    <property type="match status" value="1"/>
</dbReference>
<reference evidence="4 5" key="1">
    <citation type="submission" date="2019-07" db="EMBL/GenBank/DDBJ databases">
        <title>Draft genome assembly of a fouling barnacle, Amphibalanus amphitrite (Darwin, 1854): The first reference genome for Thecostraca.</title>
        <authorList>
            <person name="Kim W."/>
        </authorList>
    </citation>
    <scope>NUCLEOTIDE SEQUENCE [LARGE SCALE GENOMIC DNA]</scope>
    <source>
        <strain evidence="4">SNU_AA5</strain>
        <tissue evidence="4">Soma without cirri and trophi</tissue>
    </source>
</reference>
<name>A0A6A4VIM3_AMPAM</name>
<feature type="compositionally biased region" description="Basic residues" evidence="2">
    <location>
        <begin position="219"/>
        <end position="229"/>
    </location>
</feature>
<evidence type="ECO:0000256" key="2">
    <source>
        <dbReference type="SAM" id="MobiDB-lite"/>
    </source>
</evidence>
<dbReference type="Proteomes" id="UP000440578">
    <property type="component" value="Unassembled WGS sequence"/>
</dbReference>
<dbReference type="Gene3D" id="3.80.10.10">
    <property type="entry name" value="Ribonuclease Inhibitor"/>
    <property type="match status" value="1"/>
</dbReference>
<dbReference type="InterPro" id="IPR036047">
    <property type="entry name" value="F-box-like_dom_sf"/>
</dbReference>
<dbReference type="CDD" id="cd22119">
    <property type="entry name" value="F-box_FBXL6"/>
    <property type="match status" value="1"/>
</dbReference>
<accession>A0A6A4VIM3</accession>
<dbReference type="EMBL" id="VIIS01002042">
    <property type="protein sequence ID" value="KAF0289291.1"/>
    <property type="molecule type" value="Genomic_DNA"/>
</dbReference>
<dbReference type="InterPro" id="IPR001810">
    <property type="entry name" value="F-box_dom"/>
</dbReference>
<organism evidence="4 5">
    <name type="scientific">Amphibalanus amphitrite</name>
    <name type="common">Striped barnacle</name>
    <name type="synonym">Balanus amphitrite</name>
    <dbReference type="NCBI Taxonomy" id="1232801"/>
    <lineage>
        <taxon>Eukaryota</taxon>
        <taxon>Metazoa</taxon>
        <taxon>Ecdysozoa</taxon>
        <taxon>Arthropoda</taxon>
        <taxon>Crustacea</taxon>
        <taxon>Multicrustacea</taxon>
        <taxon>Cirripedia</taxon>
        <taxon>Thoracica</taxon>
        <taxon>Thoracicalcarea</taxon>
        <taxon>Balanomorpha</taxon>
        <taxon>Balanoidea</taxon>
        <taxon>Balanidae</taxon>
        <taxon>Amphibalaninae</taxon>
        <taxon>Amphibalanus</taxon>
    </lineage>
</organism>
<dbReference type="PANTHER" id="PTHR13382">
    <property type="entry name" value="MITOCHONDRIAL ATP SYNTHASE COUPLING FACTOR B"/>
    <property type="match status" value="1"/>
</dbReference>
<protein>
    <submittedName>
        <fullName evidence="4">F-box/LRR-repeat protein 6</fullName>
    </submittedName>
</protein>
<evidence type="ECO:0000313" key="4">
    <source>
        <dbReference type="EMBL" id="KAF0289291.1"/>
    </source>
</evidence>
<evidence type="ECO:0000313" key="5">
    <source>
        <dbReference type="Proteomes" id="UP000440578"/>
    </source>
</evidence>
<comment type="caution">
    <text evidence="4">The sequence shown here is derived from an EMBL/GenBank/DDBJ whole genome shotgun (WGS) entry which is preliminary data.</text>
</comment>